<gene>
    <name evidence="10" type="ORF">H9901_04455</name>
</gene>
<feature type="transmembrane region" description="Helical" evidence="8">
    <location>
        <begin position="188"/>
        <end position="215"/>
    </location>
</feature>
<name>A0A948TJZ9_9LACO</name>
<dbReference type="AlphaFoldDB" id="A0A948TJZ9"/>
<dbReference type="PANTHER" id="PTHR45711:SF6">
    <property type="entry name" value="CHLORIDE CHANNEL PROTEIN"/>
    <property type="match status" value="1"/>
</dbReference>
<evidence type="ECO:0000256" key="8">
    <source>
        <dbReference type="SAM" id="Phobius"/>
    </source>
</evidence>
<evidence type="ECO:0000313" key="11">
    <source>
        <dbReference type="Proteomes" id="UP000777303"/>
    </source>
</evidence>
<evidence type="ECO:0000256" key="4">
    <source>
        <dbReference type="ARBA" id="ARBA00022989"/>
    </source>
</evidence>
<dbReference type="GO" id="GO:0006813">
    <property type="term" value="P:potassium ion transport"/>
    <property type="evidence" value="ECO:0007669"/>
    <property type="project" value="InterPro"/>
</dbReference>
<evidence type="ECO:0000313" key="10">
    <source>
        <dbReference type="EMBL" id="MBU3851931.1"/>
    </source>
</evidence>
<dbReference type="GO" id="GO:0008324">
    <property type="term" value="F:monoatomic cation transmembrane transporter activity"/>
    <property type="evidence" value="ECO:0007669"/>
    <property type="project" value="InterPro"/>
</dbReference>
<feature type="transmembrane region" description="Helical" evidence="8">
    <location>
        <begin position="153"/>
        <end position="176"/>
    </location>
</feature>
<dbReference type="PRINTS" id="PR00762">
    <property type="entry name" value="CLCHANNEL"/>
</dbReference>
<accession>A0A948TJZ9</accession>
<feature type="domain" description="RCK C-terminal" evidence="9">
    <location>
        <begin position="425"/>
        <end position="507"/>
    </location>
</feature>
<evidence type="ECO:0000256" key="3">
    <source>
        <dbReference type="ARBA" id="ARBA00022692"/>
    </source>
</evidence>
<feature type="transmembrane region" description="Helical" evidence="8">
    <location>
        <begin position="12"/>
        <end position="35"/>
    </location>
</feature>
<dbReference type="SUPFAM" id="SSF81340">
    <property type="entry name" value="Clc chloride channel"/>
    <property type="match status" value="1"/>
</dbReference>
<comment type="caution">
    <text evidence="10">The sequence shown here is derived from an EMBL/GenBank/DDBJ whole genome shotgun (WGS) entry which is preliminary data.</text>
</comment>
<sequence>MKSPRLKLDFARVYFILWGLVVGVLTGAVISLFRLLINKMLAWFVHIDPLLRHHVWWLLAVILLVIAIGIFVGWLLHTEPNIAGSGIPQVEGQLDGELETQWWPILWKKFVAGVLSIGPGLFLGREGPSIQLGAAVGQGIAEKTSRSPIERRVLIASGAAAGLSAAFNAPIAGTLFVLEEVYHNFSPILWISCLASSIGADLVSLRVFGLTPILHLTYMKSLPINQFWHLVVLGIILGLFGYLYQRVLLAMPHWYKKLIKLPRCLHGLVPLLLVIPIGMYFPKFLGGGNAIILHFNSFIPALSVLIGLFILRFVFSMISYGSGLPGGIFLPILSLGAVLGAIYGVIMIKLGLLPRVYLMNLIIFSMAGYFAGIGKAPFTAILLVTEMVGSLGHLMPLAVLSLVAYMVVDILGGAPIYNSLLSGLVATNRVEHIHHPERMEVPVFLGSALSGKQVREIKWPKDMLLIAIRRGEDEVLPHGDTIVRDGDILVILTDRSNIAKLRHKILSLSDFS</sequence>
<evidence type="ECO:0000259" key="9">
    <source>
        <dbReference type="PROSITE" id="PS51202"/>
    </source>
</evidence>
<comment type="subcellular location">
    <subcellularLocation>
        <location evidence="1">Membrane</location>
        <topology evidence="1">Multi-pass membrane protein</topology>
    </subcellularLocation>
</comment>
<feature type="transmembrane region" description="Helical" evidence="8">
    <location>
        <begin position="265"/>
        <end position="281"/>
    </location>
</feature>
<dbReference type="Gene3D" id="3.30.70.1450">
    <property type="entry name" value="Regulator of K+ conductance, C-terminal domain"/>
    <property type="match status" value="1"/>
</dbReference>
<keyword evidence="6 8" id="KW-0472">Membrane</keyword>
<feature type="transmembrane region" description="Helical" evidence="8">
    <location>
        <begin position="55"/>
        <end position="76"/>
    </location>
</feature>
<keyword evidence="5" id="KW-0406">Ion transport</keyword>
<proteinExistence type="predicted"/>
<dbReference type="Gene3D" id="1.10.3080.10">
    <property type="entry name" value="Clc chloride channel"/>
    <property type="match status" value="1"/>
</dbReference>
<reference evidence="10" key="2">
    <citation type="submission" date="2021-04" db="EMBL/GenBank/DDBJ databases">
        <authorList>
            <person name="Gilroy R."/>
        </authorList>
    </citation>
    <scope>NUCLEOTIDE SEQUENCE</scope>
    <source>
        <strain evidence="10">F6-6636</strain>
    </source>
</reference>
<feature type="transmembrane region" description="Helical" evidence="8">
    <location>
        <begin position="358"/>
        <end position="384"/>
    </location>
</feature>
<protein>
    <submittedName>
        <fullName evidence="10">ClC family H(+)/Cl(-) exchange transporter</fullName>
    </submittedName>
</protein>
<organism evidence="10 11">
    <name type="scientific">Candidatus Paralactobacillus gallistercoris</name>
    <dbReference type="NCBI Taxonomy" id="2838724"/>
    <lineage>
        <taxon>Bacteria</taxon>
        <taxon>Bacillati</taxon>
        <taxon>Bacillota</taxon>
        <taxon>Bacilli</taxon>
        <taxon>Lactobacillales</taxon>
        <taxon>Lactobacillaceae</taxon>
        <taxon>Lactobacillus</taxon>
    </lineage>
</organism>
<dbReference type="Proteomes" id="UP000777303">
    <property type="component" value="Unassembled WGS sequence"/>
</dbReference>
<feature type="transmembrane region" description="Helical" evidence="8">
    <location>
        <begin position="293"/>
        <end position="315"/>
    </location>
</feature>
<dbReference type="Pfam" id="PF02080">
    <property type="entry name" value="TrkA_C"/>
    <property type="match status" value="1"/>
</dbReference>
<reference evidence="10" key="1">
    <citation type="journal article" date="2021" name="PeerJ">
        <title>Extensive microbial diversity within the chicken gut microbiome revealed by metagenomics and culture.</title>
        <authorList>
            <person name="Gilroy R."/>
            <person name="Ravi A."/>
            <person name="Getino M."/>
            <person name="Pursley I."/>
            <person name="Horton D.L."/>
            <person name="Alikhan N.F."/>
            <person name="Baker D."/>
            <person name="Gharbi K."/>
            <person name="Hall N."/>
            <person name="Watson M."/>
            <person name="Adriaenssens E.M."/>
            <person name="Foster-Nyarko E."/>
            <person name="Jarju S."/>
            <person name="Secka A."/>
            <person name="Antonio M."/>
            <person name="Oren A."/>
            <person name="Chaudhuri R.R."/>
            <person name="La Ragione R."/>
            <person name="Hildebrand F."/>
            <person name="Pallen M.J."/>
        </authorList>
    </citation>
    <scope>NUCLEOTIDE SEQUENCE</scope>
    <source>
        <strain evidence="10">F6-6636</strain>
    </source>
</reference>
<evidence type="ECO:0000256" key="1">
    <source>
        <dbReference type="ARBA" id="ARBA00004141"/>
    </source>
</evidence>
<dbReference type="PANTHER" id="PTHR45711">
    <property type="entry name" value="CHLORIDE CHANNEL PROTEIN"/>
    <property type="match status" value="1"/>
</dbReference>
<keyword evidence="7" id="KW-0868">Chloride</keyword>
<evidence type="ECO:0000256" key="6">
    <source>
        <dbReference type="ARBA" id="ARBA00023136"/>
    </source>
</evidence>
<feature type="transmembrane region" description="Helical" evidence="8">
    <location>
        <begin position="327"/>
        <end position="346"/>
    </location>
</feature>
<dbReference type="EMBL" id="JAHLFS010000053">
    <property type="protein sequence ID" value="MBU3851931.1"/>
    <property type="molecule type" value="Genomic_DNA"/>
</dbReference>
<dbReference type="GO" id="GO:0005247">
    <property type="term" value="F:voltage-gated chloride channel activity"/>
    <property type="evidence" value="ECO:0007669"/>
    <property type="project" value="TreeGrafter"/>
</dbReference>
<dbReference type="GO" id="GO:0005886">
    <property type="term" value="C:plasma membrane"/>
    <property type="evidence" value="ECO:0007669"/>
    <property type="project" value="TreeGrafter"/>
</dbReference>
<dbReference type="InterPro" id="IPR036721">
    <property type="entry name" value="RCK_C_sf"/>
</dbReference>
<keyword evidence="3 8" id="KW-0812">Transmembrane</keyword>
<feature type="transmembrane region" description="Helical" evidence="8">
    <location>
        <begin position="227"/>
        <end position="245"/>
    </location>
</feature>
<dbReference type="SUPFAM" id="SSF116726">
    <property type="entry name" value="TrkA C-terminal domain-like"/>
    <property type="match status" value="1"/>
</dbReference>
<evidence type="ECO:0000256" key="2">
    <source>
        <dbReference type="ARBA" id="ARBA00022448"/>
    </source>
</evidence>
<dbReference type="Pfam" id="PF00654">
    <property type="entry name" value="Voltage_CLC"/>
    <property type="match status" value="1"/>
</dbReference>
<dbReference type="CDD" id="cd01031">
    <property type="entry name" value="EriC"/>
    <property type="match status" value="1"/>
</dbReference>
<dbReference type="PROSITE" id="PS51202">
    <property type="entry name" value="RCK_C"/>
    <property type="match status" value="1"/>
</dbReference>
<dbReference type="InterPro" id="IPR014743">
    <property type="entry name" value="Cl-channel_core"/>
</dbReference>
<dbReference type="InterPro" id="IPR006037">
    <property type="entry name" value="RCK_C"/>
</dbReference>
<dbReference type="InterPro" id="IPR001807">
    <property type="entry name" value="ClC"/>
</dbReference>
<keyword evidence="2" id="KW-0813">Transport</keyword>
<evidence type="ECO:0000256" key="5">
    <source>
        <dbReference type="ARBA" id="ARBA00023065"/>
    </source>
</evidence>
<evidence type="ECO:0000256" key="7">
    <source>
        <dbReference type="ARBA" id="ARBA00023214"/>
    </source>
</evidence>
<keyword evidence="4 8" id="KW-1133">Transmembrane helix</keyword>